<protein>
    <submittedName>
        <fullName evidence="3">Uncharacterized protein</fullName>
    </submittedName>
</protein>
<dbReference type="EMBL" id="REFC01000015">
    <property type="protein sequence ID" value="RMA57161.1"/>
    <property type="molecule type" value="Genomic_DNA"/>
</dbReference>
<name>A0A3L9Y8Z1_9FLAO</name>
<feature type="transmembrane region" description="Helical" evidence="2">
    <location>
        <begin position="57"/>
        <end position="79"/>
    </location>
</feature>
<evidence type="ECO:0000313" key="4">
    <source>
        <dbReference type="Proteomes" id="UP000271339"/>
    </source>
</evidence>
<evidence type="ECO:0000313" key="3">
    <source>
        <dbReference type="EMBL" id="RMA57161.1"/>
    </source>
</evidence>
<evidence type="ECO:0000256" key="1">
    <source>
        <dbReference type="SAM" id="MobiDB-lite"/>
    </source>
</evidence>
<keyword evidence="2" id="KW-0812">Transmembrane</keyword>
<keyword evidence="2" id="KW-1133">Transmembrane helix</keyword>
<dbReference type="RefSeq" id="WP_121908580.1">
    <property type="nucleotide sequence ID" value="NZ_REFC01000015.1"/>
</dbReference>
<comment type="caution">
    <text evidence="3">The sequence shown here is derived from an EMBL/GenBank/DDBJ whole genome shotgun (WGS) entry which is preliminary data.</text>
</comment>
<keyword evidence="2" id="KW-0472">Membrane</keyword>
<gene>
    <name evidence="3" type="ORF">BXY75_3048</name>
</gene>
<evidence type="ECO:0000256" key="2">
    <source>
        <dbReference type="SAM" id="Phobius"/>
    </source>
</evidence>
<keyword evidence="4" id="KW-1185">Reference proteome</keyword>
<dbReference type="OrthoDB" id="1200560at2"/>
<feature type="transmembrane region" description="Helical" evidence="2">
    <location>
        <begin position="6"/>
        <end position="23"/>
    </location>
</feature>
<proteinExistence type="predicted"/>
<sequence length="173" mass="19947">MTLEITVFILAILFGIIFYWSEAKSNRLYRFFNKLTHSKELQMKPENKKGFIHKQPFLLRLVWVTLLFVLAGVIVSVATPINAFYVQYFVTAIAGTLIGSYIASVFLFARDSTKKENLEKAFKKGKDFVEDVSEDIRENFEAENKEVENTIPEPEAEPKKSARDRLKDKGMIK</sequence>
<feature type="region of interest" description="Disordered" evidence="1">
    <location>
        <begin position="141"/>
        <end position="173"/>
    </location>
</feature>
<organism evidence="3 4">
    <name type="scientific">Ulvibacter antarcticus</name>
    <dbReference type="NCBI Taxonomy" id="442714"/>
    <lineage>
        <taxon>Bacteria</taxon>
        <taxon>Pseudomonadati</taxon>
        <taxon>Bacteroidota</taxon>
        <taxon>Flavobacteriia</taxon>
        <taxon>Flavobacteriales</taxon>
        <taxon>Flavobacteriaceae</taxon>
        <taxon>Ulvibacter</taxon>
    </lineage>
</organism>
<feature type="transmembrane region" description="Helical" evidence="2">
    <location>
        <begin position="85"/>
        <end position="109"/>
    </location>
</feature>
<reference evidence="3 4" key="1">
    <citation type="submission" date="2018-10" db="EMBL/GenBank/DDBJ databases">
        <title>Genomic Encyclopedia of Archaeal and Bacterial Type Strains, Phase II (KMG-II): from individual species to whole genera.</title>
        <authorList>
            <person name="Goeker M."/>
        </authorList>
    </citation>
    <scope>NUCLEOTIDE SEQUENCE [LARGE SCALE GENOMIC DNA]</scope>
    <source>
        <strain evidence="3 4">DSM 23424</strain>
    </source>
</reference>
<dbReference type="AlphaFoldDB" id="A0A3L9Y8Z1"/>
<dbReference type="Proteomes" id="UP000271339">
    <property type="component" value="Unassembled WGS sequence"/>
</dbReference>
<accession>A0A3L9Y8Z1</accession>
<feature type="compositionally biased region" description="Basic and acidic residues" evidence="1">
    <location>
        <begin position="156"/>
        <end position="173"/>
    </location>
</feature>